<protein>
    <submittedName>
        <fullName evidence="2">Uncharacterized protein</fullName>
    </submittedName>
</protein>
<evidence type="ECO:0000313" key="3">
    <source>
        <dbReference type="Proteomes" id="UP000068382"/>
    </source>
</evidence>
<proteinExistence type="predicted"/>
<name>A0A132C0X2_9RHOB</name>
<accession>A0A132C0X2</accession>
<dbReference type="Proteomes" id="UP000068382">
    <property type="component" value="Unassembled WGS sequence"/>
</dbReference>
<dbReference type="AlphaFoldDB" id="A0A132C0X2"/>
<gene>
    <name evidence="2" type="ORF">TRIHO_12490</name>
</gene>
<organism evidence="2 3">
    <name type="scientific">Tritonibacter horizontis</name>
    <dbReference type="NCBI Taxonomy" id="1768241"/>
    <lineage>
        <taxon>Bacteria</taxon>
        <taxon>Pseudomonadati</taxon>
        <taxon>Pseudomonadota</taxon>
        <taxon>Alphaproteobacteria</taxon>
        <taxon>Rhodobacterales</taxon>
        <taxon>Paracoccaceae</taxon>
        <taxon>Tritonibacter</taxon>
    </lineage>
</organism>
<dbReference type="RefSeq" id="WP_068241372.1">
    <property type="nucleotide sequence ID" value="NZ_LPUY01000041.1"/>
</dbReference>
<keyword evidence="1" id="KW-0732">Signal</keyword>
<evidence type="ECO:0000313" key="2">
    <source>
        <dbReference type="EMBL" id="KUP93757.1"/>
    </source>
</evidence>
<evidence type="ECO:0000256" key="1">
    <source>
        <dbReference type="SAM" id="SignalP"/>
    </source>
</evidence>
<feature type="chain" id="PRO_5007288769" evidence="1">
    <location>
        <begin position="21"/>
        <end position="289"/>
    </location>
</feature>
<keyword evidence="3" id="KW-1185">Reference proteome</keyword>
<sequence length="289" mass="31827">MRNRLAGLLFLIATSGAAQEVVEHVETAHGRAGHACFVRAETDAGTGVTFQLSDYTSTWQLRVFVSNRAEYYRSFAAAGQIDRDRFRRAHDRYEIGAASIAVQDVFFPFTSLDEISDSSRAALEVSGFQNVAEVLMRMSGDRIVAPGLLDVTGLAPVFKAVRSCGVEAMGLKFGTRIAVRIRADYRMKFDALHTEVVEHLSTAENCGRRAPPWLTLAELEQRAAKAFFPGLLSFAKRASYARDLEYSRRLGTLRGVSGAIKGNCLVPGTLAHSRLETMQMMVRAAEELN</sequence>
<reference evidence="2 3" key="1">
    <citation type="submission" date="2015-12" db="EMBL/GenBank/DDBJ databases">
        <title>Genome sequence of the marine Rhodobacteraceae strain O3.65, Candidatus Tritonibacter horizontis.</title>
        <authorList>
            <person name="Poehlein A."/>
            <person name="Giebel H.A."/>
            <person name="Voget S."/>
            <person name="Brinkhoff T."/>
        </authorList>
    </citation>
    <scope>NUCLEOTIDE SEQUENCE [LARGE SCALE GENOMIC DNA]</scope>
    <source>
        <strain evidence="2 3">O3.65</strain>
    </source>
</reference>
<dbReference type="EMBL" id="LPUY01000041">
    <property type="protein sequence ID" value="KUP93757.1"/>
    <property type="molecule type" value="Genomic_DNA"/>
</dbReference>
<comment type="caution">
    <text evidence="2">The sequence shown here is derived from an EMBL/GenBank/DDBJ whole genome shotgun (WGS) entry which is preliminary data.</text>
</comment>
<feature type="signal peptide" evidence="1">
    <location>
        <begin position="1"/>
        <end position="20"/>
    </location>
</feature>